<reference evidence="4" key="1">
    <citation type="submission" date="2024-06" db="EMBL/GenBank/DDBJ databases">
        <authorList>
            <person name="Ryan C."/>
        </authorList>
    </citation>
    <scope>NUCLEOTIDE SEQUENCE [LARGE SCALE GENOMIC DNA]</scope>
</reference>
<evidence type="ECO:0000259" key="2">
    <source>
        <dbReference type="Pfam" id="PF20241"/>
    </source>
</evidence>
<dbReference type="AlphaFoldDB" id="A0ABC8VBD3"/>
<sequence>MTAAAELAASIEANVERCPEVKDEEFSGMSEAERAAEAEKQRQEVLERAREMEQRAREERLPSVAQQMARKALWHRGRARILDFDPKQGGIYYNRCYYVDLATFDLDEESPLGPSRFSELHTKAKLYSLCESINIFSLKIVSSDVGFPIHVYGTLITRDCLDKKCVYLFRRDRDNCQFIGSEVKDHGGQDRQLSKGLSTVDLMYAVVTCAVEAAIAIEVRPGHFDGEITAYTTSIQNSLVLYDSKMAVDMTCCDLGAVQLMRPEISVSLEDMLIISAKTGDSKSECDIRFTPKVDGGDYGEITVGATEMRIKVTWSIIHR</sequence>
<evidence type="ECO:0000256" key="1">
    <source>
        <dbReference type="SAM" id="MobiDB-lite"/>
    </source>
</evidence>
<gene>
    <name evidence="3" type="ORF">URODEC1_LOCUS1702</name>
</gene>
<dbReference type="InterPro" id="IPR046533">
    <property type="entry name" value="DUF6598"/>
</dbReference>
<accession>A0ABC8VBD3</accession>
<dbReference type="Pfam" id="PF20241">
    <property type="entry name" value="DUF6598"/>
    <property type="match status" value="2"/>
</dbReference>
<feature type="domain" description="DUF6598" evidence="2">
    <location>
        <begin position="190"/>
        <end position="313"/>
    </location>
</feature>
<feature type="domain" description="DUF6598" evidence="2">
    <location>
        <begin position="133"/>
        <end position="182"/>
    </location>
</feature>
<dbReference type="PANTHER" id="PTHR33065:SF93">
    <property type="entry name" value="DUF6598 DOMAIN-CONTAINING PROTEIN"/>
    <property type="match status" value="1"/>
</dbReference>
<dbReference type="EMBL" id="OZ075111">
    <property type="protein sequence ID" value="CAL4887384.1"/>
    <property type="molecule type" value="Genomic_DNA"/>
</dbReference>
<dbReference type="PANTHER" id="PTHR33065">
    <property type="entry name" value="OS07G0486400 PROTEIN"/>
    <property type="match status" value="1"/>
</dbReference>
<evidence type="ECO:0000313" key="3">
    <source>
        <dbReference type="EMBL" id="CAL4887384.1"/>
    </source>
</evidence>
<evidence type="ECO:0000313" key="4">
    <source>
        <dbReference type="Proteomes" id="UP001497457"/>
    </source>
</evidence>
<feature type="region of interest" description="Disordered" evidence="1">
    <location>
        <begin position="22"/>
        <end position="44"/>
    </location>
</feature>
<dbReference type="Proteomes" id="UP001497457">
    <property type="component" value="Chromosome 1b"/>
</dbReference>
<protein>
    <recommendedName>
        <fullName evidence="2">DUF6598 domain-containing protein</fullName>
    </recommendedName>
</protein>
<name>A0ABC8VBD3_9POAL</name>
<proteinExistence type="predicted"/>
<reference evidence="3 4" key="2">
    <citation type="submission" date="2024-10" db="EMBL/GenBank/DDBJ databases">
        <authorList>
            <person name="Ryan C."/>
        </authorList>
    </citation>
    <scope>NUCLEOTIDE SEQUENCE [LARGE SCALE GENOMIC DNA]</scope>
</reference>
<keyword evidence="4" id="KW-1185">Reference proteome</keyword>
<organism evidence="3 4">
    <name type="scientific">Urochloa decumbens</name>
    <dbReference type="NCBI Taxonomy" id="240449"/>
    <lineage>
        <taxon>Eukaryota</taxon>
        <taxon>Viridiplantae</taxon>
        <taxon>Streptophyta</taxon>
        <taxon>Embryophyta</taxon>
        <taxon>Tracheophyta</taxon>
        <taxon>Spermatophyta</taxon>
        <taxon>Magnoliopsida</taxon>
        <taxon>Liliopsida</taxon>
        <taxon>Poales</taxon>
        <taxon>Poaceae</taxon>
        <taxon>PACMAD clade</taxon>
        <taxon>Panicoideae</taxon>
        <taxon>Panicodae</taxon>
        <taxon>Paniceae</taxon>
        <taxon>Melinidinae</taxon>
        <taxon>Urochloa</taxon>
    </lineage>
</organism>